<organism evidence="3 4">
    <name type="scientific">Linum trigynum</name>
    <dbReference type="NCBI Taxonomy" id="586398"/>
    <lineage>
        <taxon>Eukaryota</taxon>
        <taxon>Viridiplantae</taxon>
        <taxon>Streptophyta</taxon>
        <taxon>Embryophyta</taxon>
        <taxon>Tracheophyta</taxon>
        <taxon>Spermatophyta</taxon>
        <taxon>Magnoliopsida</taxon>
        <taxon>eudicotyledons</taxon>
        <taxon>Gunneridae</taxon>
        <taxon>Pentapetalae</taxon>
        <taxon>rosids</taxon>
        <taxon>fabids</taxon>
        <taxon>Malpighiales</taxon>
        <taxon>Linaceae</taxon>
        <taxon>Linum</taxon>
    </lineage>
</organism>
<dbReference type="Pfam" id="PF25896">
    <property type="entry name" value="HTH_AT3G52170"/>
    <property type="match status" value="1"/>
</dbReference>
<dbReference type="EMBL" id="OZ034816">
    <property type="protein sequence ID" value="CAL1374144.1"/>
    <property type="molecule type" value="Genomic_DNA"/>
</dbReference>
<accession>A0AAV2DJV7</accession>
<name>A0AAV2DJV7_9ROSI</name>
<proteinExistence type="predicted"/>
<feature type="compositionally biased region" description="Polar residues" evidence="1">
    <location>
        <begin position="98"/>
        <end position="111"/>
    </location>
</feature>
<gene>
    <name evidence="3" type="ORF">LTRI10_LOCUS16028</name>
</gene>
<dbReference type="InterPro" id="IPR058941">
    <property type="entry name" value="HTH_AT3G52170-like"/>
</dbReference>
<dbReference type="PANTHER" id="PTHR34568:SF1">
    <property type="entry name" value="DNA BINDING PROTEIN"/>
    <property type="match status" value="1"/>
</dbReference>
<dbReference type="AlphaFoldDB" id="A0AAV2DJV7"/>
<feature type="domain" description="AT3G52170-like helix-turn-helix" evidence="2">
    <location>
        <begin position="34"/>
        <end position="82"/>
    </location>
</feature>
<feature type="region of interest" description="Disordered" evidence="1">
    <location>
        <begin position="91"/>
        <end position="111"/>
    </location>
</feature>
<reference evidence="3 4" key="1">
    <citation type="submission" date="2024-04" db="EMBL/GenBank/DDBJ databases">
        <authorList>
            <person name="Fracassetti M."/>
        </authorList>
    </citation>
    <scope>NUCLEOTIDE SEQUENCE [LARGE SCALE GENOMIC DNA]</scope>
</reference>
<evidence type="ECO:0000259" key="2">
    <source>
        <dbReference type="Pfam" id="PF25896"/>
    </source>
</evidence>
<sequence length="216" mass="23617">MRYMNGGGEFSRTLARAWSSQSARRRVPGIRLPREKRKAMVESFVKQYQQSNNGKFPSSLSLTRQEVGGSPLVLRHILQEVKVVWSRDQAQKPGLAQRSPQGTISTESQSTSVTFSLNGTVSMADEQHSKLDRAHHPVSDVLGAESKRVHIENLRKVDGDPVTDEKLNSDGAEVAGVQASGSEVKQPAGIVLEAYHLQGDVGSDRMNAAGFTQVDH</sequence>
<dbReference type="PANTHER" id="PTHR34568">
    <property type="entry name" value="RRM DOMAIN-CONTAINING PROTEIN"/>
    <property type="match status" value="1"/>
</dbReference>
<evidence type="ECO:0000313" key="4">
    <source>
        <dbReference type="Proteomes" id="UP001497516"/>
    </source>
</evidence>
<evidence type="ECO:0000313" key="3">
    <source>
        <dbReference type="EMBL" id="CAL1374144.1"/>
    </source>
</evidence>
<dbReference type="InterPro" id="IPR058942">
    <property type="entry name" value="AT3G52170-like"/>
</dbReference>
<dbReference type="Proteomes" id="UP001497516">
    <property type="component" value="Chromosome 3"/>
</dbReference>
<evidence type="ECO:0000256" key="1">
    <source>
        <dbReference type="SAM" id="MobiDB-lite"/>
    </source>
</evidence>
<keyword evidence="4" id="KW-1185">Reference proteome</keyword>
<protein>
    <recommendedName>
        <fullName evidence="2">AT3G52170-like helix-turn-helix domain-containing protein</fullName>
    </recommendedName>
</protein>